<dbReference type="GO" id="GO:0005524">
    <property type="term" value="F:ATP binding"/>
    <property type="evidence" value="ECO:0007669"/>
    <property type="project" value="UniProtKB-KW"/>
</dbReference>
<dbReference type="Pfam" id="PF02816">
    <property type="entry name" value="Alpha_kinase"/>
    <property type="match status" value="1"/>
</dbReference>
<keyword evidence="9" id="KW-1185">Reference proteome</keyword>
<evidence type="ECO:0000259" key="7">
    <source>
        <dbReference type="PROSITE" id="PS51158"/>
    </source>
</evidence>
<evidence type="ECO:0000256" key="4">
    <source>
        <dbReference type="ARBA" id="ARBA00022777"/>
    </source>
</evidence>
<keyword evidence="1" id="KW-0723">Serine/threonine-protein kinase</keyword>
<evidence type="ECO:0000313" key="9">
    <source>
        <dbReference type="Proteomes" id="UP001497497"/>
    </source>
</evidence>
<dbReference type="InterPro" id="IPR051852">
    <property type="entry name" value="Alpha-type_PK"/>
</dbReference>
<organism evidence="8 9">
    <name type="scientific">Lymnaea stagnalis</name>
    <name type="common">Great pond snail</name>
    <name type="synonym">Helix stagnalis</name>
    <dbReference type="NCBI Taxonomy" id="6523"/>
    <lineage>
        <taxon>Eukaryota</taxon>
        <taxon>Metazoa</taxon>
        <taxon>Spiralia</taxon>
        <taxon>Lophotrochozoa</taxon>
        <taxon>Mollusca</taxon>
        <taxon>Gastropoda</taxon>
        <taxon>Heterobranchia</taxon>
        <taxon>Euthyneura</taxon>
        <taxon>Panpulmonata</taxon>
        <taxon>Hygrophila</taxon>
        <taxon>Lymnaeoidea</taxon>
        <taxon>Lymnaeidae</taxon>
        <taxon>Lymnaea</taxon>
    </lineage>
</organism>
<evidence type="ECO:0000256" key="3">
    <source>
        <dbReference type="ARBA" id="ARBA00022741"/>
    </source>
</evidence>
<evidence type="ECO:0000256" key="2">
    <source>
        <dbReference type="ARBA" id="ARBA00022679"/>
    </source>
</evidence>
<feature type="compositionally biased region" description="Basic and acidic residues" evidence="6">
    <location>
        <begin position="178"/>
        <end position="187"/>
    </location>
</feature>
<dbReference type="AlphaFoldDB" id="A0AAV2HFS7"/>
<gene>
    <name evidence="8" type="ORF">GSLYS_00006577001</name>
</gene>
<feature type="region of interest" description="Disordered" evidence="6">
    <location>
        <begin position="174"/>
        <end position="220"/>
    </location>
</feature>
<keyword evidence="3" id="KW-0547">Nucleotide-binding</keyword>
<dbReference type="InterPro" id="IPR011009">
    <property type="entry name" value="Kinase-like_dom_sf"/>
</dbReference>
<evidence type="ECO:0000256" key="5">
    <source>
        <dbReference type="ARBA" id="ARBA00022840"/>
    </source>
</evidence>
<reference evidence="8 9" key="1">
    <citation type="submission" date="2024-04" db="EMBL/GenBank/DDBJ databases">
        <authorList>
            <consortium name="Genoscope - CEA"/>
            <person name="William W."/>
        </authorList>
    </citation>
    <scope>NUCLEOTIDE SEQUENCE [LARGE SCALE GENOMIC DNA]</scope>
</reference>
<dbReference type="SUPFAM" id="SSF56112">
    <property type="entry name" value="Protein kinase-like (PK-like)"/>
    <property type="match status" value="1"/>
</dbReference>
<keyword evidence="4" id="KW-0418">Kinase</keyword>
<evidence type="ECO:0000256" key="6">
    <source>
        <dbReference type="SAM" id="MobiDB-lite"/>
    </source>
</evidence>
<dbReference type="PROSITE" id="PS51158">
    <property type="entry name" value="ALPHA_KINASE"/>
    <property type="match status" value="1"/>
</dbReference>
<comment type="caution">
    <text evidence="8">The sequence shown here is derived from an EMBL/GenBank/DDBJ whole genome shotgun (WGS) entry which is preliminary data.</text>
</comment>
<accession>A0AAV2HFS7</accession>
<evidence type="ECO:0000256" key="1">
    <source>
        <dbReference type="ARBA" id="ARBA00022527"/>
    </source>
</evidence>
<dbReference type="Proteomes" id="UP001497497">
    <property type="component" value="Unassembled WGS sequence"/>
</dbReference>
<dbReference type="PANTHER" id="PTHR45992:SF11">
    <property type="entry name" value="ALPHA-TYPE PROTEIN KINASE DOMAIN-CONTAINING PROTEIN"/>
    <property type="match status" value="1"/>
</dbReference>
<sequence>MRYKALTHNFPKKRMGLIQVDNKTEMSDTDRWGERYAANFEFFPFHEGGKYSLYKGVLNGSSFVHSRHGHMCVVRTLRNRCAESEGEWEPYLRIARETEKLIPEFNCSVGRKVFSFVAPFLTCVEQKSSFVSLFRLWNPHDKRFKPDEYVVVEPYIQCHFRRLDLNTPAVDAQGGSHCESHNVENSRTENSSAKSCSSKKSVSPSSKNKNSLVPASLFPQSQDDAEPELTAFGHYTWHRSGKFVVTNLRGAREQEGSPYKLVTPTIHSVSRSYGETDDGAAGIIDFFDHHVCNTICYAWGKYEEPNANCTTGHVTQHSSSLNQPD</sequence>
<protein>
    <recommendedName>
        <fullName evidence="7">Alpha-type protein kinase domain-containing protein</fullName>
    </recommendedName>
</protein>
<dbReference type="PANTHER" id="PTHR45992">
    <property type="entry name" value="EUKARYOTIC ELONGATION FACTOR 2 KINASE-RELATED"/>
    <property type="match status" value="1"/>
</dbReference>
<keyword evidence="5" id="KW-0067">ATP-binding</keyword>
<feature type="compositionally biased region" description="Low complexity" evidence="6">
    <location>
        <begin position="190"/>
        <end position="211"/>
    </location>
</feature>
<feature type="domain" description="Alpha-type protein kinase" evidence="7">
    <location>
        <begin position="2"/>
        <end position="307"/>
    </location>
</feature>
<evidence type="ECO:0000313" key="8">
    <source>
        <dbReference type="EMBL" id="CAL1532539.1"/>
    </source>
</evidence>
<keyword evidence="2" id="KW-0808">Transferase</keyword>
<dbReference type="EMBL" id="CAXITT010000118">
    <property type="protein sequence ID" value="CAL1532539.1"/>
    <property type="molecule type" value="Genomic_DNA"/>
</dbReference>
<dbReference type="InterPro" id="IPR004166">
    <property type="entry name" value="a-kinase_dom"/>
</dbReference>
<dbReference type="GO" id="GO:0004674">
    <property type="term" value="F:protein serine/threonine kinase activity"/>
    <property type="evidence" value="ECO:0007669"/>
    <property type="project" value="UniProtKB-KW"/>
</dbReference>
<dbReference type="Gene3D" id="3.20.200.10">
    <property type="entry name" value="MHCK/EF2 kinase"/>
    <property type="match status" value="1"/>
</dbReference>
<proteinExistence type="predicted"/>
<name>A0AAV2HFS7_LYMST</name>